<dbReference type="Proteomes" id="UP000068167">
    <property type="component" value="Chromosome"/>
</dbReference>
<evidence type="ECO:0000313" key="1">
    <source>
        <dbReference type="EMBL" id="AKV68674.1"/>
    </source>
</evidence>
<sequence length="71" mass="8119">MNLAPSFDMKRKDGTQMSVRDKIKSVTLIRYADDFVVLHENLGVILLIKKEIEGWLQNIGLELKALLVFVC</sequence>
<reference evidence="1 2" key="1">
    <citation type="journal article" date="2016" name="Stand. Genomic Sci.">
        <title>Complete genome sequence and genomic characterization of Microcystis panniformis FACHB 1757 by third-generation sequencing.</title>
        <authorList>
            <person name="Zhang J.Y."/>
            <person name="Guan R."/>
            <person name="Zhang H.J."/>
            <person name="Li H."/>
            <person name="Xiao P."/>
            <person name="Yu G.L."/>
            <person name="Du L."/>
            <person name="Cao D.M."/>
            <person name="Zhu B.C."/>
            <person name="Li R.H."/>
            <person name="Lu Z.H."/>
        </authorList>
    </citation>
    <scope>NUCLEOTIDE SEQUENCE [LARGE SCALE GENOMIC DNA]</scope>
    <source>
        <strain evidence="1 2">FACHB-1757</strain>
    </source>
</reference>
<keyword evidence="1" id="KW-0695">RNA-directed DNA polymerase</keyword>
<dbReference type="GO" id="GO:0003964">
    <property type="term" value="F:RNA-directed DNA polymerase activity"/>
    <property type="evidence" value="ECO:0007669"/>
    <property type="project" value="UniProtKB-KW"/>
</dbReference>
<dbReference type="PATRIC" id="fig|1638788.3.peg.3721"/>
<proteinExistence type="predicted"/>
<name>A0A0K1S3G1_9CHRO</name>
<gene>
    <name evidence="1" type="ORF">VL20_3686</name>
</gene>
<dbReference type="EMBL" id="CP011339">
    <property type="protein sequence ID" value="AKV68674.1"/>
    <property type="molecule type" value="Genomic_DNA"/>
</dbReference>
<dbReference type="KEGG" id="mpk:VL20_3686"/>
<keyword evidence="1" id="KW-0808">Transferase</keyword>
<dbReference type="AlphaFoldDB" id="A0A0K1S3G1"/>
<protein>
    <submittedName>
        <fullName evidence="1">Retron-type RNA-directed DNA polymerase</fullName>
    </submittedName>
</protein>
<accession>A0A0K1S3G1</accession>
<organism evidence="1 2">
    <name type="scientific">Microcystis panniformis FACHB-1757</name>
    <dbReference type="NCBI Taxonomy" id="1638788"/>
    <lineage>
        <taxon>Bacteria</taxon>
        <taxon>Bacillati</taxon>
        <taxon>Cyanobacteriota</taxon>
        <taxon>Cyanophyceae</taxon>
        <taxon>Oscillatoriophycideae</taxon>
        <taxon>Chroococcales</taxon>
        <taxon>Microcystaceae</taxon>
        <taxon>Microcystis</taxon>
    </lineage>
</organism>
<keyword evidence="2" id="KW-1185">Reference proteome</keyword>
<evidence type="ECO:0000313" key="2">
    <source>
        <dbReference type="Proteomes" id="UP000068167"/>
    </source>
</evidence>
<keyword evidence="1" id="KW-0548">Nucleotidyltransferase</keyword>